<evidence type="ECO:0000256" key="1">
    <source>
        <dbReference type="SAM" id="SignalP"/>
    </source>
</evidence>
<dbReference type="Pfam" id="PF16029">
    <property type="entry name" value="DUF4787"/>
    <property type="match status" value="1"/>
</dbReference>
<reference evidence="2 3" key="1">
    <citation type="journal article" date="2024" name="Nat. Commun.">
        <title>Phylogenomics reveals the evolutionary origins of lichenization in chlorophyte algae.</title>
        <authorList>
            <person name="Puginier C."/>
            <person name="Libourel C."/>
            <person name="Otte J."/>
            <person name="Skaloud P."/>
            <person name="Haon M."/>
            <person name="Grisel S."/>
            <person name="Petersen M."/>
            <person name="Berrin J.G."/>
            <person name="Delaux P.M."/>
            <person name="Dal Grande F."/>
            <person name="Keller J."/>
        </authorList>
    </citation>
    <scope>NUCLEOTIDE SEQUENCE [LARGE SCALE GENOMIC DNA]</scope>
    <source>
        <strain evidence="2 3">SAG 2043</strain>
    </source>
</reference>
<gene>
    <name evidence="2" type="ORF">WJX72_009603</name>
</gene>
<keyword evidence="3" id="KW-1185">Reference proteome</keyword>
<dbReference type="PANTHER" id="PTHR35455:SF1">
    <property type="entry name" value="AGAP005842-PA"/>
    <property type="match status" value="1"/>
</dbReference>
<dbReference type="EMBL" id="JALJOR010000001">
    <property type="protein sequence ID" value="KAK9830073.1"/>
    <property type="molecule type" value="Genomic_DNA"/>
</dbReference>
<protein>
    <submittedName>
        <fullName evidence="2">Uncharacterized protein</fullName>
    </submittedName>
</protein>
<name>A0AAW1R8J6_9CHLO</name>
<evidence type="ECO:0000313" key="3">
    <source>
        <dbReference type="Proteomes" id="UP001489004"/>
    </source>
</evidence>
<dbReference type="InterPro" id="IPR031985">
    <property type="entry name" value="DUF4787"/>
</dbReference>
<sequence length="153" mass="16149">MAGSVRLVACLVLVAVAATSAQEKVAASSPSKKLQTLNQLDKAIRAKRSECEAQVDSEAVCVGTYVQRENCILRCISEGCYTAVYGADALEDGEVDIVRGRQFRACSKNEVRVQRTAQYEREKAALATAGVEANAASIANQEAAIAPEAVAVA</sequence>
<accession>A0AAW1R8J6</accession>
<dbReference type="PANTHER" id="PTHR35455">
    <property type="entry name" value="UNNAMED PRODUCT"/>
    <property type="match status" value="1"/>
</dbReference>
<keyword evidence="1" id="KW-0732">Signal</keyword>
<evidence type="ECO:0000313" key="2">
    <source>
        <dbReference type="EMBL" id="KAK9830073.1"/>
    </source>
</evidence>
<organism evidence="2 3">
    <name type="scientific">[Myrmecia] bisecta</name>
    <dbReference type="NCBI Taxonomy" id="41462"/>
    <lineage>
        <taxon>Eukaryota</taxon>
        <taxon>Viridiplantae</taxon>
        <taxon>Chlorophyta</taxon>
        <taxon>core chlorophytes</taxon>
        <taxon>Trebouxiophyceae</taxon>
        <taxon>Trebouxiales</taxon>
        <taxon>Trebouxiaceae</taxon>
        <taxon>Myrmecia</taxon>
    </lineage>
</organism>
<feature type="chain" id="PRO_5043452584" evidence="1">
    <location>
        <begin position="22"/>
        <end position="153"/>
    </location>
</feature>
<dbReference type="AlphaFoldDB" id="A0AAW1R8J6"/>
<proteinExistence type="predicted"/>
<comment type="caution">
    <text evidence="2">The sequence shown here is derived from an EMBL/GenBank/DDBJ whole genome shotgun (WGS) entry which is preliminary data.</text>
</comment>
<feature type="signal peptide" evidence="1">
    <location>
        <begin position="1"/>
        <end position="21"/>
    </location>
</feature>
<dbReference type="Proteomes" id="UP001489004">
    <property type="component" value="Unassembled WGS sequence"/>
</dbReference>